<dbReference type="InterPro" id="IPR010721">
    <property type="entry name" value="UstE-like"/>
</dbReference>
<gene>
    <name evidence="2" type="ORF">SAMN02745191_0965</name>
</gene>
<dbReference type="PANTHER" id="PTHR32251:SF17">
    <property type="entry name" value="STEROID 5-ALPHA REDUCTASE C-TERMINAL DOMAIN-CONTAINING PROTEIN"/>
    <property type="match status" value="1"/>
</dbReference>
<feature type="transmembrane region" description="Helical" evidence="1">
    <location>
        <begin position="97"/>
        <end position="119"/>
    </location>
</feature>
<dbReference type="Gene3D" id="1.20.120.1630">
    <property type="match status" value="1"/>
</dbReference>
<dbReference type="PROSITE" id="PS50244">
    <property type="entry name" value="S5A_REDUCTASE"/>
    <property type="match status" value="1"/>
</dbReference>
<dbReference type="Proteomes" id="UP000243297">
    <property type="component" value="Unassembled WGS sequence"/>
</dbReference>
<feature type="transmembrane region" description="Helical" evidence="1">
    <location>
        <begin position="32"/>
        <end position="50"/>
    </location>
</feature>
<dbReference type="PANTHER" id="PTHR32251">
    <property type="entry name" value="3-OXO-5-ALPHA-STEROID 4-DEHYDROGENASE"/>
    <property type="match status" value="1"/>
</dbReference>
<accession>A0A1T4LMA1</accession>
<dbReference type="GO" id="GO:0016020">
    <property type="term" value="C:membrane"/>
    <property type="evidence" value="ECO:0007669"/>
    <property type="project" value="TreeGrafter"/>
</dbReference>
<sequence>MNVGMLSFLIISVYFFLFFLVGTFIRNNSIVDMGWGIGFVILNLILTFLYPITLGTFIFTVFLTIWGLRLFLHIFKRNYNKPEDFRYATWRKEWGKWVVLRSFFQVYLLQAVFMWVVAFPIHTLYPAKQPITYLTILGVLIWIIGFAFEAIGDKQLSDFIHNPSNKGKIIETGLWKYTRHPNYFGEATLWWGLALISYSLSCNGLSFIGAAFITFSLCFISGVPLLEKRNASKPGYDEYKRKTSVFIPWFPKK</sequence>
<keyword evidence="1" id="KW-0472">Membrane</keyword>
<feature type="transmembrane region" description="Helical" evidence="1">
    <location>
        <begin position="6"/>
        <end position="25"/>
    </location>
</feature>
<feature type="transmembrane region" description="Helical" evidence="1">
    <location>
        <begin position="207"/>
        <end position="226"/>
    </location>
</feature>
<dbReference type="OrthoDB" id="9779233at2"/>
<keyword evidence="1" id="KW-1133">Transmembrane helix</keyword>
<proteinExistence type="predicted"/>
<dbReference type="STRING" id="118967.SAMN02745191_0965"/>
<name>A0A1T4LMA1_9FIRM</name>
<dbReference type="AlphaFoldDB" id="A0A1T4LMA1"/>
<organism evidence="2 3">
    <name type="scientific">Anaerorhabdus furcosa</name>
    <dbReference type="NCBI Taxonomy" id="118967"/>
    <lineage>
        <taxon>Bacteria</taxon>
        <taxon>Bacillati</taxon>
        <taxon>Bacillota</taxon>
        <taxon>Erysipelotrichia</taxon>
        <taxon>Erysipelotrichales</taxon>
        <taxon>Erysipelotrichaceae</taxon>
        <taxon>Anaerorhabdus</taxon>
    </lineage>
</organism>
<dbReference type="Pfam" id="PF06966">
    <property type="entry name" value="DUF1295"/>
    <property type="match status" value="1"/>
</dbReference>
<feature type="transmembrane region" description="Helical" evidence="1">
    <location>
        <begin position="56"/>
        <end position="76"/>
    </location>
</feature>
<reference evidence="3" key="1">
    <citation type="submission" date="2017-02" db="EMBL/GenBank/DDBJ databases">
        <authorList>
            <person name="Varghese N."/>
            <person name="Submissions S."/>
        </authorList>
    </citation>
    <scope>NUCLEOTIDE SEQUENCE [LARGE SCALE GENOMIC DNA]</scope>
    <source>
        <strain evidence="3">ATCC 25662</strain>
    </source>
</reference>
<evidence type="ECO:0000313" key="3">
    <source>
        <dbReference type="Proteomes" id="UP000243297"/>
    </source>
</evidence>
<evidence type="ECO:0000313" key="2">
    <source>
        <dbReference type="EMBL" id="SJZ55781.1"/>
    </source>
</evidence>
<feature type="transmembrane region" description="Helical" evidence="1">
    <location>
        <begin position="131"/>
        <end position="151"/>
    </location>
</feature>
<dbReference type="EMBL" id="FUWY01000002">
    <property type="protein sequence ID" value="SJZ55781.1"/>
    <property type="molecule type" value="Genomic_DNA"/>
</dbReference>
<keyword evidence="1" id="KW-0812">Transmembrane</keyword>
<protein>
    <submittedName>
        <fullName evidence="2">Steroid 5-alpha reductase family enzyme</fullName>
    </submittedName>
</protein>
<keyword evidence="3" id="KW-1185">Reference proteome</keyword>
<evidence type="ECO:0000256" key="1">
    <source>
        <dbReference type="SAM" id="Phobius"/>
    </source>
</evidence>
<dbReference type="RefSeq" id="WP_078711389.1">
    <property type="nucleotide sequence ID" value="NZ_FUWY01000002.1"/>
</dbReference>